<dbReference type="InterPro" id="IPR003140">
    <property type="entry name" value="PLipase/COase/thioEstase"/>
</dbReference>
<protein>
    <recommendedName>
        <fullName evidence="3">Phospholipase/carboxylesterase/thioesterase domain-containing protein</fullName>
    </recommendedName>
</protein>
<dbReference type="InterPro" id="IPR050565">
    <property type="entry name" value="LYPA1-2/EST-like"/>
</dbReference>
<feature type="domain" description="Phospholipase/carboxylesterase/thioesterase" evidence="3">
    <location>
        <begin position="19"/>
        <end position="223"/>
    </location>
</feature>
<dbReference type="PANTHER" id="PTHR10655:SF17">
    <property type="entry name" value="LYSOPHOSPHOLIPASE-LIKE PROTEIN 1"/>
    <property type="match status" value="1"/>
</dbReference>
<comment type="similarity">
    <text evidence="1">Belongs to the AB hydrolase superfamily. AB hydrolase 2 family.</text>
</comment>
<dbReference type="Gene3D" id="3.40.50.1820">
    <property type="entry name" value="alpha/beta hydrolase"/>
    <property type="match status" value="1"/>
</dbReference>
<evidence type="ECO:0000313" key="5">
    <source>
        <dbReference type="Proteomes" id="UP000479132"/>
    </source>
</evidence>
<sequence>MPEILSSGKSTFQIDVPYKLIETGKSDEKPLIVYLHGFKQNIQMFQGLVEELLDIEAYHLFVQAPYPIYDRSRKKAVEEWGRAWYLYDGNQDQFVRSLEAASEFVQDHIEKVSDQLSPSHVTVLGYSMGGYLAGYFGLSRWKNIQDLIIVGARIKTELFEDKKHHFDHMNVLALHGTKDGSVKSAPQKKCCSQLSEWGANVTFKELEESHALSSLFLQEIKEWMLDLGYQKYI</sequence>
<reference evidence="4 5" key="1">
    <citation type="submission" date="2020-02" db="EMBL/GenBank/DDBJ databases">
        <title>Aliifodinibius halophilus 2W32, complete genome.</title>
        <authorList>
            <person name="Li Y."/>
            <person name="Wu S."/>
        </authorList>
    </citation>
    <scope>NUCLEOTIDE SEQUENCE [LARGE SCALE GENOMIC DNA]</scope>
    <source>
        <strain evidence="4 5">2W32</strain>
    </source>
</reference>
<keyword evidence="2" id="KW-0378">Hydrolase</keyword>
<dbReference type="EMBL" id="JAALLS010000007">
    <property type="protein sequence ID" value="NGP88085.1"/>
    <property type="molecule type" value="Genomic_DNA"/>
</dbReference>
<dbReference type="GO" id="GO:0016787">
    <property type="term" value="F:hydrolase activity"/>
    <property type="evidence" value="ECO:0007669"/>
    <property type="project" value="UniProtKB-KW"/>
</dbReference>
<dbReference type="PANTHER" id="PTHR10655">
    <property type="entry name" value="LYSOPHOSPHOLIPASE-RELATED"/>
    <property type="match status" value="1"/>
</dbReference>
<evidence type="ECO:0000256" key="1">
    <source>
        <dbReference type="ARBA" id="ARBA00006499"/>
    </source>
</evidence>
<dbReference type="RefSeq" id="WP_165267460.1">
    <property type="nucleotide sequence ID" value="NZ_JAALLS010000007.1"/>
</dbReference>
<dbReference type="Pfam" id="PF02230">
    <property type="entry name" value="Abhydrolase_2"/>
    <property type="match status" value="1"/>
</dbReference>
<proteinExistence type="inferred from homology"/>
<dbReference type="SUPFAM" id="SSF53474">
    <property type="entry name" value="alpha/beta-Hydrolases"/>
    <property type="match status" value="1"/>
</dbReference>
<dbReference type="AlphaFoldDB" id="A0A6M1T4D8"/>
<organism evidence="4 5">
    <name type="scientific">Fodinibius halophilus</name>
    <dbReference type="NCBI Taxonomy" id="1736908"/>
    <lineage>
        <taxon>Bacteria</taxon>
        <taxon>Pseudomonadati</taxon>
        <taxon>Balneolota</taxon>
        <taxon>Balneolia</taxon>
        <taxon>Balneolales</taxon>
        <taxon>Balneolaceae</taxon>
        <taxon>Fodinibius</taxon>
    </lineage>
</organism>
<evidence type="ECO:0000256" key="2">
    <source>
        <dbReference type="ARBA" id="ARBA00022801"/>
    </source>
</evidence>
<dbReference type="Proteomes" id="UP000479132">
    <property type="component" value="Unassembled WGS sequence"/>
</dbReference>
<keyword evidence="5" id="KW-1185">Reference proteome</keyword>
<accession>A0A6M1T4D8</accession>
<dbReference type="InterPro" id="IPR029058">
    <property type="entry name" value="AB_hydrolase_fold"/>
</dbReference>
<gene>
    <name evidence="4" type="ORF">G3569_06945</name>
</gene>
<comment type="caution">
    <text evidence="4">The sequence shown here is derived from an EMBL/GenBank/DDBJ whole genome shotgun (WGS) entry which is preliminary data.</text>
</comment>
<evidence type="ECO:0000313" key="4">
    <source>
        <dbReference type="EMBL" id="NGP88085.1"/>
    </source>
</evidence>
<evidence type="ECO:0000259" key="3">
    <source>
        <dbReference type="Pfam" id="PF02230"/>
    </source>
</evidence>
<name>A0A6M1T4D8_9BACT</name>